<gene>
    <name evidence="2" type="ORF">OIU74_019310</name>
</gene>
<feature type="compositionally biased region" description="Polar residues" evidence="1">
    <location>
        <begin position="1104"/>
        <end position="1114"/>
    </location>
</feature>
<feature type="region of interest" description="Disordered" evidence="1">
    <location>
        <begin position="1030"/>
        <end position="1136"/>
    </location>
</feature>
<dbReference type="GO" id="GO:0004386">
    <property type="term" value="F:helicase activity"/>
    <property type="evidence" value="ECO:0007669"/>
    <property type="project" value="UniProtKB-KW"/>
</dbReference>
<keyword evidence="2" id="KW-0067">ATP-binding</keyword>
<dbReference type="AlphaFoldDB" id="A0A9Q0WU82"/>
<feature type="compositionally biased region" description="Basic and acidic residues" evidence="1">
    <location>
        <begin position="1046"/>
        <end position="1055"/>
    </location>
</feature>
<dbReference type="EMBL" id="JAPFFM010000002">
    <property type="protein sequence ID" value="KAJ6773284.1"/>
    <property type="molecule type" value="Genomic_DNA"/>
</dbReference>
<keyword evidence="2" id="KW-0547">Nucleotide-binding</keyword>
<keyword evidence="2" id="KW-0347">Helicase</keyword>
<reference evidence="2" key="2">
    <citation type="journal article" date="2023" name="Int. J. Mol. Sci.">
        <title>De Novo Assembly and Annotation of 11 Diverse Shrub Willow (Salix) Genomes Reveals Novel Gene Organization in Sex-Linked Regions.</title>
        <authorList>
            <person name="Hyden B."/>
            <person name="Feng K."/>
            <person name="Yates T.B."/>
            <person name="Jawdy S."/>
            <person name="Cereghino C."/>
            <person name="Smart L.B."/>
            <person name="Muchero W."/>
        </authorList>
    </citation>
    <scope>NUCLEOTIDE SEQUENCE</scope>
    <source>
        <tissue evidence="2">Shoot tip</tissue>
    </source>
</reference>
<protein>
    <submittedName>
        <fullName evidence="2">DNA2/NAM7 HELICASE FAMILY</fullName>
    </submittedName>
</protein>
<comment type="caution">
    <text evidence="2">The sequence shown here is derived from an EMBL/GenBank/DDBJ whole genome shotgun (WGS) entry which is preliminary data.</text>
</comment>
<evidence type="ECO:0000313" key="3">
    <source>
        <dbReference type="Proteomes" id="UP001151752"/>
    </source>
</evidence>
<accession>A0A9Q0WU82</accession>
<proteinExistence type="predicted"/>
<evidence type="ECO:0000256" key="1">
    <source>
        <dbReference type="SAM" id="MobiDB-lite"/>
    </source>
</evidence>
<keyword evidence="2" id="KW-0378">Hydrolase</keyword>
<sequence length="1273" mass="144663">MAKRELLLDRWRTIEEEEELHADDGDNPVIRRRLHLLKEQWFADTFKYLISLATEEHIWCGNFDLMAPLLETFYNYYKDDRLDSPLRLLWKRMSGEMQHCIQCVSQHHQAQEMYDKEYEMSSIGPLLEVLRSIDEERVTHHLREINDRLKKQEYDPLRDNVGVVSLMYEVLMFPVLLDDQSLLSEFELFIEAVDNMHELALSGHQQFPGIFIGLGVYALLFLNRRVRTVGRRLARSMEKLRGATDLEPLQPLLNKFIGFLETEILPSASKTSRPRAQLERLSIWLGITSLLEFLEPPAFEEGILERYPIFFDIVLNHISGDSAEFSHAVSCLKELFKMLGCKLWLRSTLSPSVMRNTLLGQCFHTRNEKIHKDIFDLFPPFLQSLEALQDGEHEKQRRHFLYFLLHQVPVSSNFNVLTRKLACKIAILIVHQGYKMNPPCPPFECAHMWAPSLVASLKDSSLHSALRQPAFDLMQIILVSDAAALLSTMWSNHKVIDANINTFLELNDDVKDEDRLPFAIDFKDKDGTCWSEFSSQSKIASEEHRGWMCIPMLWIDVLVDMDSSVLPLSFSKAVFWARSHLTMVEPETSAQTVRTWLSTSATEISTSFGWKVPTGFDDGGGGKESKNSIKVSVMHLPLIRTFNRLTTHFLAQMGLGEFRKQWTWEPSMAESLILSLLDSNDDVRQFGKCILEQVSSTRGLACGLKFLCSSSSSLAAMFLGLKHALKVVQLDSVVSKFQTLQHFFFVLCKLIKEEDLHKPDFPENSSDDSKIRKYSSHGGFLTHPVFDSPSASIDGHSLIVELKLQDKFRYLLSSIAWPTIHMLLVEGKAFIDYSLCQMTCVRVLEILPVVFERLFQPLVKHAWDNGNMVENQSDFGWLYDLMDWGKSSLKVVVVYWKRTVIYLLNLLKGFCSHASELTVRAIEKLISCDNISIDQLTEQVSHLRVALSKEISFDNVLTTSKPKAPDVLPVPIEEDADVQILDSVSVSDKRNKSDVIVVSDDEAGKEISPVKVVASTSDWGQISLDSNRIAPADKSVSQPDTVNKGSKNDTSRDLLDGLQQKDAPDITSLTSQKLDSDKLRGKQPPPRKSKGGSNKKLEIKSKSSKNVPLSSQCRIDQKSSEPVSSKSSNEAGNNMIPETRDSILKELVHEIGADPPEAAVKSVRQLQFNLSKLTATVPKRQVIQLKTPAGNRFGNLQRLEAGVKRFKPPRLDDWYRPILEIDYFAIVGLATARKDEKQTVSRLKEVPVCFQSPEQYVDIFRPLVLEEFKAQLA</sequence>
<feature type="compositionally biased region" description="Polar residues" evidence="1">
    <location>
        <begin position="1035"/>
        <end position="1045"/>
    </location>
</feature>
<name>A0A9Q0WU82_9ROSI</name>
<keyword evidence="3" id="KW-1185">Reference proteome</keyword>
<evidence type="ECO:0000313" key="2">
    <source>
        <dbReference type="EMBL" id="KAJ6773284.1"/>
    </source>
</evidence>
<dbReference type="Proteomes" id="UP001151752">
    <property type="component" value="Chromosome 10"/>
</dbReference>
<organism evidence="2 3">
    <name type="scientific">Salix koriyanagi</name>
    <dbReference type="NCBI Taxonomy" id="2511006"/>
    <lineage>
        <taxon>Eukaryota</taxon>
        <taxon>Viridiplantae</taxon>
        <taxon>Streptophyta</taxon>
        <taxon>Embryophyta</taxon>
        <taxon>Tracheophyta</taxon>
        <taxon>Spermatophyta</taxon>
        <taxon>Magnoliopsida</taxon>
        <taxon>eudicotyledons</taxon>
        <taxon>Gunneridae</taxon>
        <taxon>Pentapetalae</taxon>
        <taxon>rosids</taxon>
        <taxon>fabids</taxon>
        <taxon>Malpighiales</taxon>
        <taxon>Salicaceae</taxon>
        <taxon>Saliceae</taxon>
        <taxon>Salix</taxon>
    </lineage>
</organism>
<reference evidence="2" key="1">
    <citation type="submission" date="2022-11" db="EMBL/GenBank/DDBJ databases">
        <authorList>
            <person name="Hyden B.L."/>
            <person name="Feng K."/>
            <person name="Yates T."/>
            <person name="Jawdy S."/>
            <person name="Smart L.B."/>
            <person name="Muchero W."/>
        </authorList>
    </citation>
    <scope>NUCLEOTIDE SEQUENCE</scope>
    <source>
        <tissue evidence="2">Shoot tip</tissue>
    </source>
</reference>